<keyword evidence="3" id="KW-1185">Reference proteome</keyword>
<dbReference type="EMBL" id="CAXHTB010000007">
    <property type="protein sequence ID" value="CAL0309477.1"/>
    <property type="molecule type" value="Genomic_DNA"/>
</dbReference>
<dbReference type="AlphaFoldDB" id="A0AAV1WKN1"/>
<accession>A0AAV1WKN1</accession>
<feature type="region of interest" description="Disordered" evidence="1">
    <location>
        <begin position="1"/>
        <end position="88"/>
    </location>
</feature>
<evidence type="ECO:0000256" key="1">
    <source>
        <dbReference type="SAM" id="MobiDB-lite"/>
    </source>
</evidence>
<protein>
    <submittedName>
        <fullName evidence="2">Uncharacterized protein</fullName>
    </submittedName>
</protein>
<evidence type="ECO:0000313" key="3">
    <source>
        <dbReference type="Proteomes" id="UP001497480"/>
    </source>
</evidence>
<proteinExistence type="predicted"/>
<name>A0AAV1WKN1_LUPLU</name>
<sequence length="88" mass="9968">MDETGPYLPTHPHRDPSSSHDASKRLVSYGPERPPLPKSYESSEDDLHEERWKKIKKSHASKSKKEHSKKSRAIHGVANAINTKLSIN</sequence>
<feature type="compositionally biased region" description="Basic residues" evidence="1">
    <location>
        <begin position="53"/>
        <end position="73"/>
    </location>
</feature>
<reference evidence="2 3" key="1">
    <citation type="submission" date="2024-03" db="EMBL/GenBank/DDBJ databases">
        <authorList>
            <person name="Martinez-Hernandez J."/>
        </authorList>
    </citation>
    <scope>NUCLEOTIDE SEQUENCE [LARGE SCALE GENOMIC DNA]</scope>
</reference>
<comment type="caution">
    <text evidence="2">The sequence shown here is derived from an EMBL/GenBank/DDBJ whole genome shotgun (WGS) entry which is preliminary data.</text>
</comment>
<organism evidence="2 3">
    <name type="scientific">Lupinus luteus</name>
    <name type="common">European yellow lupine</name>
    <dbReference type="NCBI Taxonomy" id="3873"/>
    <lineage>
        <taxon>Eukaryota</taxon>
        <taxon>Viridiplantae</taxon>
        <taxon>Streptophyta</taxon>
        <taxon>Embryophyta</taxon>
        <taxon>Tracheophyta</taxon>
        <taxon>Spermatophyta</taxon>
        <taxon>Magnoliopsida</taxon>
        <taxon>eudicotyledons</taxon>
        <taxon>Gunneridae</taxon>
        <taxon>Pentapetalae</taxon>
        <taxon>rosids</taxon>
        <taxon>fabids</taxon>
        <taxon>Fabales</taxon>
        <taxon>Fabaceae</taxon>
        <taxon>Papilionoideae</taxon>
        <taxon>50 kb inversion clade</taxon>
        <taxon>genistoids sensu lato</taxon>
        <taxon>core genistoids</taxon>
        <taxon>Genisteae</taxon>
        <taxon>Lupinus</taxon>
    </lineage>
</organism>
<feature type="compositionally biased region" description="Basic and acidic residues" evidence="1">
    <location>
        <begin position="12"/>
        <end position="24"/>
    </location>
</feature>
<evidence type="ECO:0000313" key="2">
    <source>
        <dbReference type="EMBL" id="CAL0309477.1"/>
    </source>
</evidence>
<gene>
    <name evidence="2" type="ORF">LLUT_LOCUS10537</name>
</gene>
<dbReference type="Proteomes" id="UP001497480">
    <property type="component" value="Unassembled WGS sequence"/>
</dbReference>